<dbReference type="PATRIC" id="fig|1609969.3.peg.85"/>
<reference evidence="5 6" key="1">
    <citation type="submission" date="2015-02" db="EMBL/GenBank/DDBJ databases">
        <title>Single-cell genomics of uncultivated deep-branching MTB reveals a conserved set of magnetosome genes.</title>
        <authorList>
            <person name="Kolinko S."/>
            <person name="Richter M."/>
            <person name="Glockner F.O."/>
            <person name="Brachmann A."/>
            <person name="Schuler D."/>
        </authorList>
    </citation>
    <scope>NUCLEOTIDE SEQUENCE [LARGE SCALE GENOMIC DNA]</scope>
    <source>
        <strain evidence="5">SKK-01</strain>
    </source>
</reference>
<gene>
    <name evidence="5" type="ORF">OMAG_000072</name>
</gene>
<protein>
    <submittedName>
        <fullName evidence="5">Spore coat polysaccharide biosynthesis protein spsC</fullName>
    </submittedName>
</protein>
<feature type="active site" description="Proton acceptor" evidence="2">
    <location>
        <position position="206"/>
    </location>
</feature>
<dbReference type="EMBL" id="JYNY01000016">
    <property type="protein sequence ID" value="KJJ86082.1"/>
    <property type="molecule type" value="Genomic_DNA"/>
</dbReference>
<dbReference type="Proteomes" id="UP000033428">
    <property type="component" value="Unassembled WGS sequence"/>
</dbReference>
<accession>A0A0F0CS08</accession>
<evidence type="ECO:0000256" key="3">
    <source>
        <dbReference type="PIRSR" id="PIRSR000390-2"/>
    </source>
</evidence>
<dbReference type="SUPFAM" id="SSF53383">
    <property type="entry name" value="PLP-dependent transferases"/>
    <property type="match status" value="1"/>
</dbReference>
<evidence type="ECO:0000313" key="6">
    <source>
        <dbReference type="Proteomes" id="UP000033428"/>
    </source>
</evidence>
<keyword evidence="3 4" id="KW-0663">Pyridoxal phosphate</keyword>
<dbReference type="InterPro" id="IPR000653">
    <property type="entry name" value="DegT/StrS_aminotransferase"/>
</dbReference>
<proteinExistence type="inferred from homology"/>
<dbReference type="CDD" id="cd00616">
    <property type="entry name" value="AHBA_syn"/>
    <property type="match status" value="1"/>
</dbReference>
<evidence type="ECO:0000313" key="5">
    <source>
        <dbReference type="EMBL" id="KJJ86082.1"/>
    </source>
</evidence>
<dbReference type="Gene3D" id="3.90.1150.10">
    <property type="entry name" value="Aspartate Aminotransferase, domain 1"/>
    <property type="match status" value="1"/>
</dbReference>
<name>A0A0F0CS08_9BACT</name>
<keyword evidence="6" id="KW-1185">Reference proteome</keyword>
<dbReference type="GO" id="GO:0000271">
    <property type="term" value="P:polysaccharide biosynthetic process"/>
    <property type="evidence" value="ECO:0007669"/>
    <property type="project" value="TreeGrafter"/>
</dbReference>
<dbReference type="GO" id="GO:0008483">
    <property type="term" value="F:transaminase activity"/>
    <property type="evidence" value="ECO:0007669"/>
    <property type="project" value="TreeGrafter"/>
</dbReference>
<dbReference type="PANTHER" id="PTHR30244">
    <property type="entry name" value="TRANSAMINASE"/>
    <property type="match status" value="1"/>
</dbReference>
<dbReference type="PIRSF" id="PIRSF000390">
    <property type="entry name" value="PLP_StrS"/>
    <property type="match status" value="1"/>
</dbReference>
<evidence type="ECO:0000256" key="1">
    <source>
        <dbReference type="ARBA" id="ARBA00037999"/>
    </source>
</evidence>
<dbReference type="InterPro" id="IPR015424">
    <property type="entry name" value="PyrdxlP-dep_Trfase"/>
</dbReference>
<dbReference type="Gene3D" id="3.40.640.10">
    <property type="entry name" value="Type I PLP-dependent aspartate aminotransferase-like (Major domain)"/>
    <property type="match status" value="1"/>
</dbReference>
<comment type="similarity">
    <text evidence="1 4">Belongs to the DegT/DnrJ/EryC1 family.</text>
</comment>
<dbReference type="InterPro" id="IPR015422">
    <property type="entry name" value="PyrdxlP-dep_Trfase_small"/>
</dbReference>
<dbReference type="GO" id="GO:0030170">
    <property type="term" value="F:pyridoxal phosphate binding"/>
    <property type="evidence" value="ECO:0007669"/>
    <property type="project" value="TreeGrafter"/>
</dbReference>
<feature type="modified residue" description="N6-(pyridoxal phosphate)lysine" evidence="3">
    <location>
        <position position="206"/>
    </location>
</feature>
<comment type="caution">
    <text evidence="5">The sequence shown here is derived from an EMBL/GenBank/DDBJ whole genome shotgun (WGS) entry which is preliminary data.</text>
</comment>
<organism evidence="5 6">
    <name type="scientific">Candidatus Omnitrophus magneticus</name>
    <dbReference type="NCBI Taxonomy" id="1609969"/>
    <lineage>
        <taxon>Bacteria</taxon>
        <taxon>Pseudomonadati</taxon>
        <taxon>Candidatus Omnitrophota</taxon>
        <taxon>Candidatus Omnitrophus</taxon>
    </lineage>
</organism>
<sequence length="425" mass="46943">MTGKLALFGGEKIRNKSFVTCALIDEEERKRVEEVLSSGVLSGFIAKAGDAFLGGRQVKELESEIKKYFGTKYAIALNSATSALHAGLLAVGIGPGDEVIVPPYTMSASATAIIMSNAIPVFADIEEETFCIDPKDIRKKITDKTRAIMVVHLFGGTARMDEIMRIAREYNLKVIEDTSQAPGAVYKEKLAGTIGDIGVFSLNQHKTITSGEGGFAITNDENLALRIQLIRNHGEVVADGMGVSDVSNIVGFNYRMTELEGAVSVGQFKRLDKLNEHRINLARYLAKKISKFKGLMLPKEIFGKHVYFVFPIIFKEDIVGVTRDLFVKALNAEGIPFGAGYVRPIYLEPMYQKKIAYGKDGWPFSACKNQASINYSKGICPVTEKMHEKELIMTGVIRYPHSEEDMDDVAKAFTKIFDNISELKK</sequence>
<evidence type="ECO:0000256" key="2">
    <source>
        <dbReference type="PIRSR" id="PIRSR000390-1"/>
    </source>
</evidence>
<dbReference type="InterPro" id="IPR015421">
    <property type="entry name" value="PyrdxlP-dep_Trfase_major"/>
</dbReference>
<dbReference type="PANTHER" id="PTHR30244:SF34">
    <property type="entry name" value="DTDP-4-AMINO-4,6-DIDEOXYGALACTOSE TRANSAMINASE"/>
    <property type="match status" value="1"/>
</dbReference>
<dbReference type="AlphaFoldDB" id="A0A0F0CS08"/>
<evidence type="ECO:0000256" key="4">
    <source>
        <dbReference type="RuleBase" id="RU004508"/>
    </source>
</evidence>
<dbReference type="Pfam" id="PF01041">
    <property type="entry name" value="DegT_DnrJ_EryC1"/>
    <property type="match status" value="1"/>
</dbReference>